<evidence type="ECO:0000313" key="2">
    <source>
        <dbReference type="Proteomes" id="UP001060215"/>
    </source>
</evidence>
<keyword evidence="2" id="KW-1185">Reference proteome</keyword>
<dbReference type="Proteomes" id="UP001060215">
    <property type="component" value="Chromosome 7"/>
</dbReference>
<gene>
    <name evidence="1" type="ORF">LOK49_LG07G03292</name>
</gene>
<dbReference type="EMBL" id="CM045764">
    <property type="protein sequence ID" value="KAI8006075.1"/>
    <property type="molecule type" value="Genomic_DNA"/>
</dbReference>
<name>A0ACC0H0E7_9ERIC</name>
<organism evidence="1 2">
    <name type="scientific">Camellia lanceoleosa</name>
    <dbReference type="NCBI Taxonomy" id="1840588"/>
    <lineage>
        <taxon>Eukaryota</taxon>
        <taxon>Viridiplantae</taxon>
        <taxon>Streptophyta</taxon>
        <taxon>Embryophyta</taxon>
        <taxon>Tracheophyta</taxon>
        <taxon>Spermatophyta</taxon>
        <taxon>Magnoliopsida</taxon>
        <taxon>eudicotyledons</taxon>
        <taxon>Gunneridae</taxon>
        <taxon>Pentapetalae</taxon>
        <taxon>asterids</taxon>
        <taxon>Ericales</taxon>
        <taxon>Theaceae</taxon>
        <taxon>Camellia</taxon>
    </lineage>
</organism>
<reference evidence="1 2" key="1">
    <citation type="journal article" date="2022" name="Plant J.">
        <title>Chromosome-level genome of Camellia lanceoleosa provides a valuable resource for understanding genome evolution and self-incompatibility.</title>
        <authorList>
            <person name="Gong W."/>
            <person name="Xiao S."/>
            <person name="Wang L."/>
            <person name="Liao Z."/>
            <person name="Chang Y."/>
            <person name="Mo W."/>
            <person name="Hu G."/>
            <person name="Li W."/>
            <person name="Zhao G."/>
            <person name="Zhu H."/>
            <person name="Hu X."/>
            <person name="Ji K."/>
            <person name="Xiang X."/>
            <person name="Song Q."/>
            <person name="Yuan D."/>
            <person name="Jin S."/>
            <person name="Zhang L."/>
        </authorList>
    </citation>
    <scope>NUCLEOTIDE SEQUENCE [LARGE SCALE GENOMIC DNA]</scope>
    <source>
        <strain evidence="1">SQ_2022a</strain>
    </source>
</reference>
<evidence type="ECO:0000313" key="1">
    <source>
        <dbReference type="EMBL" id="KAI8006075.1"/>
    </source>
</evidence>
<proteinExistence type="predicted"/>
<comment type="caution">
    <text evidence="1">The sequence shown here is derived from an EMBL/GenBank/DDBJ whole genome shotgun (WGS) entry which is preliminary data.</text>
</comment>
<sequence length="248" mass="28709">MMRWSDRATSTDSDENWMKLLVQKANLQTIPIDFPEEYRFIGLRSLTITYCDLNFHPARVSGTKFYPLRTLEELTLRRLDLESISELVHYLHLRFSRLGIIEASECYYLKNLFSSSSIIPTLKNLEKVTISHCRKLVELFENASSSQSSEGLLEELVENAHSSQTLIPSCIVPNLRIMKLKELPKLETLGGHHQSWQHLEKLEVINCNQIKKLPFTTQNATAIKEIRGASQWWNDLEWDDEDTKSGLQ</sequence>
<accession>A0ACC0H0E7</accession>
<protein>
    <submittedName>
        <fullName evidence="1">Disease resistance protein</fullName>
    </submittedName>
</protein>